<dbReference type="CDD" id="cd00092">
    <property type="entry name" value="HTH_CRP"/>
    <property type="match status" value="1"/>
</dbReference>
<keyword evidence="7" id="KW-1185">Reference proteome</keyword>
<dbReference type="PROSITE" id="PS00042">
    <property type="entry name" value="HTH_CRP_1"/>
    <property type="match status" value="1"/>
</dbReference>
<sequence length="128" mass="14355">MLDVRRLQGQLLLLGRKTARERLASFLLEASGRLQPLSPSARLPWFRLPMSRSDIADYLGLTLETVSRQFGQFRRENFIRLEGIHRFCLLEPEKLRALAGGHLPSGNAQPHKGKAKATLRLSGGQAPK</sequence>
<organism evidence="6 7">
    <name type="scientific">Oecophyllibacter saccharovorans</name>
    <dbReference type="NCBI Taxonomy" id="2558360"/>
    <lineage>
        <taxon>Bacteria</taxon>
        <taxon>Pseudomonadati</taxon>
        <taxon>Pseudomonadota</taxon>
        <taxon>Alphaproteobacteria</taxon>
        <taxon>Acetobacterales</taxon>
        <taxon>Acetobacteraceae</taxon>
        <taxon>Oecophyllibacter</taxon>
    </lineage>
</organism>
<dbReference type="PROSITE" id="PS51063">
    <property type="entry name" value="HTH_CRP_2"/>
    <property type="match status" value="1"/>
</dbReference>
<keyword evidence="2" id="KW-0238">DNA-binding</keyword>
<dbReference type="FunFam" id="1.10.10.10:FF:000028">
    <property type="entry name" value="Fumarate/nitrate reduction transcriptional regulator Fnr"/>
    <property type="match status" value="1"/>
</dbReference>
<dbReference type="Proteomes" id="UP000315037">
    <property type="component" value="Unassembled WGS sequence"/>
</dbReference>
<keyword evidence="1" id="KW-0805">Transcription regulation</keyword>
<dbReference type="SMART" id="SM00419">
    <property type="entry name" value="HTH_CRP"/>
    <property type="match status" value="1"/>
</dbReference>
<dbReference type="GO" id="GO:0003700">
    <property type="term" value="F:DNA-binding transcription factor activity"/>
    <property type="evidence" value="ECO:0007669"/>
    <property type="project" value="InterPro"/>
</dbReference>
<dbReference type="SUPFAM" id="SSF46785">
    <property type="entry name" value="Winged helix' DNA-binding domain"/>
    <property type="match status" value="1"/>
</dbReference>
<evidence type="ECO:0000256" key="1">
    <source>
        <dbReference type="ARBA" id="ARBA00023015"/>
    </source>
</evidence>
<dbReference type="Pfam" id="PF13545">
    <property type="entry name" value="HTH_Crp_2"/>
    <property type="match status" value="1"/>
</dbReference>
<evidence type="ECO:0000256" key="2">
    <source>
        <dbReference type="ARBA" id="ARBA00023125"/>
    </source>
</evidence>
<dbReference type="EMBL" id="SORZ01000002">
    <property type="protein sequence ID" value="TPW34504.1"/>
    <property type="molecule type" value="Genomic_DNA"/>
</dbReference>
<evidence type="ECO:0000259" key="5">
    <source>
        <dbReference type="PROSITE" id="PS51063"/>
    </source>
</evidence>
<feature type="domain" description="HTH crp-type" evidence="5">
    <location>
        <begin position="17"/>
        <end position="93"/>
    </location>
</feature>
<dbReference type="InterPro" id="IPR018335">
    <property type="entry name" value="Tscrpt_reg_HTH_Crp-type_CS"/>
</dbReference>
<dbReference type="InterPro" id="IPR036390">
    <property type="entry name" value="WH_DNA-bd_sf"/>
</dbReference>
<accession>A0A506UMC6</accession>
<dbReference type="GO" id="GO:0003677">
    <property type="term" value="F:DNA binding"/>
    <property type="evidence" value="ECO:0007669"/>
    <property type="project" value="UniProtKB-KW"/>
</dbReference>
<reference evidence="6 7" key="1">
    <citation type="submission" date="2019-03" db="EMBL/GenBank/DDBJ databases">
        <title>The complete genome sequence of Neokomagataea sp. Jb2 NBRC113641.</title>
        <authorList>
            <person name="Chua K.-O."/>
            <person name="Chan K.-G."/>
            <person name="See-Too W.-S."/>
        </authorList>
    </citation>
    <scope>NUCLEOTIDE SEQUENCE [LARGE SCALE GENOMIC DNA]</scope>
    <source>
        <strain evidence="6 7">Jb2</strain>
    </source>
</reference>
<evidence type="ECO:0000313" key="6">
    <source>
        <dbReference type="EMBL" id="TPW34504.1"/>
    </source>
</evidence>
<protein>
    <recommendedName>
        <fullName evidence="5">HTH crp-type domain-containing protein</fullName>
    </recommendedName>
</protein>
<gene>
    <name evidence="6" type="ORF">E3202_05065</name>
</gene>
<dbReference type="InterPro" id="IPR036388">
    <property type="entry name" value="WH-like_DNA-bd_sf"/>
</dbReference>
<dbReference type="Gene3D" id="1.10.10.10">
    <property type="entry name" value="Winged helix-like DNA-binding domain superfamily/Winged helix DNA-binding domain"/>
    <property type="match status" value="1"/>
</dbReference>
<evidence type="ECO:0000256" key="4">
    <source>
        <dbReference type="SAM" id="MobiDB-lite"/>
    </source>
</evidence>
<proteinExistence type="predicted"/>
<dbReference type="InterPro" id="IPR012318">
    <property type="entry name" value="HTH_CRP"/>
</dbReference>
<keyword evidence="3" id="KW-0804">Transcription</keyword>
<evidence type="ECO:0000256" key="3">
    <source>
        <dbReference type="ARBA" id="ARBA00023163"/>
    </source>
</evidence>
<comment type="caution">
    <text evidence="6">The sequence shown here is derived from an EMBL/GenBank/DDBJ whole genome shotgun (WGS) entry which is preliminary data.</text>
</comment>
<dbReference type="PRINTS" id="PR00034">
    <property type="entry name" value="HTHCRP"/>
</dbReference>
<name>A0A506UMC6_9PROT</name>
<dbReference type="AlphaFoldDB" id="A0A506UMC6"/>
<feature type="region of interest" description="Disordered" evidence="4">
    <location>
        <begin position="100"/>
        <end position="128"/>
    </location>
</feature>
<evidence type="ECO:0000313" key="7">
    <source>
        <dbReference type="Proteomes" id="UP000315037"/>
    </source>
</evidence>